<gene>
    <name evidence="4" type="ORF">BJ992_006341</name>
</gene>
<accession>A0A7X0IKJ9</accession>
<proteinExistence type="predicted"/>
<name>A0A7X0IKJ9_9ACTN</name>
<dbReference type="Pfam" id="PF00293">
    <property type="entry name" value="NUDIX"/>
    <property type="match status" value="1"/>
</dbReference>
<feature type="domain" description="Nudix hydrolase" evidence="3">
    <location>
        <begin position="20"/>
        <end position="155"/>
    </location>
</feature>
<evidence type="ECO:0000259" key="3">
    <source>
        <dbReference type="PROSITE" id="PS51462"/>
    </source>
</evidence>
<dbReference type="Proteomes" id="UP000555564">
    <property type="component" value="Unassembled WGS sequence"/>
</dbReference>
<dbReference type="PANTHER" id="PTHR43046:SF2">
    <property type="entry name" value="8-OXO-DGTP DIPHOSPHATASE-RELATED"/>
    <property type="match status" value="1"/>
</dbReference>
<keyword evidence="2" id="KW-0378">Hydrolase</keyword>
<dbReference type="PROSITE" id="PS51462">
    <property type="entry name" value="NUDIX"/>
    <property type="match status" value="1"/>
</dbReference>
<comment type="caution">
    <text evidence="4">The sequence shown here is derived from an EMBL/GenBank/DDBJ whole genome shotgun (WGS) entry which is preliminary data.</text>
</comment>
<dbReference type="RefSeq" id="WP_184987254.1">
    <property type="nucleotide sequence ID" value="NZ_BAAALO010000006.1"/>
</dbReference>
<sequence length="292" mass="31068">MASGDGDGWALCAEGHRHWGLHGASGLLAVHFDSGGVPHVLMQHRALWSHHGGTWGLPGGALDSHEDAVSGALREALEEAALLADALRVLGVYTDDHGGWSFQTVIAEAASLLPAVPANGESIALRWLPADEVGGEQLHPGFARTWPKIRPALPPSVVVLDAANIVGARAEHGWWRDRAAAARRLRDAVDAAAEQGLRPPEGFPAPATWFPRVVMVVEGRARGLTPVRRVEVVEAPGEGDDTIAGTVREIRENRPHEKVLVVTADRELRRRVTALGAEVAGPGWLLGQLPAT</sequence>
<evidence type="ECO:0000313" key="5">
    <source>
        <dbReference type="Proteomes" id="UP000555564"/>
    </source>
</evidence>
<dbReference type="PANTHER" id="PTHR43046">
    <property type="entry name" value="GDP-MANNOSE MANNOSYL HYDROLASE"/>
    <property type="match status" value="1"/>
</dbReference>
<evidence type="ECO:0000256" key="1">
    <source>
        <dbReference type="ARBA" id="ARBA00001946"/>
    </source>
</evidence>
<dbReference type="InterPro" id="IPR015797">
    <property type="entry name" value="NUDIX_hydrolase-like_dom_sf"/>
</dbReference>
<evidence type="ECO:0000256" key="2">
    <source>
        <dbReference type="ARBA" id="ARBA00022801"/>
    </source>
</evidence>
<evidence type="ECO:0000313" key="4">
    <source>
        <dbReference type="EMBL" id="MBB6476910.1"/>
    </source>
</evidence>
<keyword evidence="5" id="KW-1185">Reference proteome</keyword>
<dbReference type="Gene3D" id="3.90.79.10">
    <property type="entry name" value="Nucleoside Triphosphate Pyrophosphohydrolase"/>
    <property type="match status" value="1"/>
</dbReference>
<dbReference type="SUPFAM" id="SSF55811">
    <property type="entry name" value="Nudix"/>
    <property type="match status" value="1"/>
</dbReference>
<dbReference type="EMBL" id="JACHIU010000001">
    <property type="protein sequence ID" value="MBB6476910.1"/>
    <property type="molecule type" value="Genomic_DNA"/>
</dbReference>
<reference evidence="4 5" key="1">
    <citation type="submission" date="2020-08" db="EMBL/GenBank/DDBJ databases">
        <title>Sequencing the genomes of 1000 actinobacteria strains.</title>
        <authorList>
            <person name="Klenk H.-P."/>
        </authorList>
    </citation>
    <scope>NUCLEOTIDE SEQUENCE [LARGE SCALE GENOMIC DNA]</scope>
    <source>
        <strain evidence="4 5">DSM 44936</strain>
    </source>
</reference>
<dbReference type="InterPro" id="IPR000086">
    <property type="entry name" value="NUDIX_hydrolase_dom"/>
</dbReference>
<comment type="cofactor">
    <cofactor evidence="1">
        <name>Mg(2+)</name>
        <dbReference type="ChEBI" id="CHEBI:18420"/>
    </cofactor>
</comment>
<protein>
    <submittedName>
        <fullName evidence="4">8-oxo-dGTP pyrophosphatase MutT (NUDIX family)</fullName>
    </submittedName>
</protein>
<dbReference type="CDD" id="cd18877">
    <property type="entry name" value="NUDIX_Hydrolase"/>
    <property type="match status" value="1"/>
</dbReference>
<organism evidence="4 5">
    <name type="scientific">Sphaerisporangium rubeum</name>
    <dbReference type="NCBI Taxonomy" id="321317"/>
    <lineage>
        <taxon>Bacteria</taxon>
        <taxon>Bacillati</taxon>
        <taxon>Actinomycetota</taxon>
        <taxon>Actinomycetes</taxon>
        <taxon>Streptosporangiales</taxon>
        <taxon>Streptosporangiaceae</taxon>
        <taxon>Sphaerisporangium</taxon>
    </lineage>
</organism>
<dbReference type="AlphaFoldDB" id="A0A7X0IKJ9"/>
<dbReference type="GO" id="GO:0016787">
    <property type="term" value="F:hydrolase activity"/>
    <property type="evidence" value="ECO:0007669"/>
    <property type="project" value="UniProtKB-KW"/>
</dbReference>